<protein>
    <submittedName>
        <fullName evidence="9">FtsX-like permease family protein</fullName>
    </submittedName>
</protein>
<evidence type="ECO:0000256" key="1">
    <source>
        <dbReference type="ARBA" id="ARBA00004651"/>
    </source>
</evidence>
<dbReference type="Pfam" id="PF02687">
    <property type="entry name" value="FtsX"/>
    <property type="match status" value="2"/>
</dbReference>
<dbReference type="Proteomes" id="UP000694501">
    <property type="component" value="Unassembled WGS sequence"/>
</dbReference>
<name>A0A949N3P1_9ACTN</name>
<feature type="transmembrane region" description="Helical" evidence="7">
    <location>
        <begin position="12"/>
        <end position="34"/>
    </location>
</feature>
<evidence type="ECO:0000256" key="5">
    <source>
        <dbReference type="ARBA" id="ARBA00023136"/>
    </source>
</evidence>
<feature type="transmembrane region" description="Helical" evidence="7">
    <location>
        <begin position="391"/>
        <end position="412"/>
    </location>
</feature>
<keyword evidence="2" id="KW-1003">Cell membrane</keyword>
<keyword evidence="10" id="KW-1185">Reference proteome</keyword>
<keyword evidence="3 7" id="KW-0812">Transmembrane</keyword>
<comment type="caution">
    <text evidence="9">The sequence shown here is derived from an EMBL/GenBank/DDBJ whole genome shotgun (WGS) entry which is preliminary data.</text>
</comment>
<feature type="transmembrane region" description="Helical" evidence="7">
    <location>
        <begin position="763"/>
        <end position="785"/>
    </location>
</feature>
<dbReference type="InterPro" id="IPR003838">
    <property type="entry name" value="ABC3_permease_C"/>
</dbReference>
<feature type="transmembrane region" description="Helical" evidence="7">
    <location>
        <begin position="671"/>
        <end position="694"/>
    </location>
</feature>
<evidence type="ECO:0000256" key="2">
    <source>
        <dbReference type="ARBA" id="ARBA00022475"/>
    </source>
</evidence>
<feature type="domain" description="ABC3 transporter permease C-terminal" evidence="8">
    <location>
        <begin position="250"/>
        <end position="369"/>
    </location>
</feature>
<evidence type="ECO:0000313" key="10">
    <source>
        <dbReference type="Proteomes" id="UP000694501"/>
    </source>
</evidence>
<dbReference type="GO" id="GO:0005886">
    <property type="term" value="C:plasma membrane"/>
    <property type="evidence" value="ECO:0007669"/>
    <property type="project" value="UniProtKB-SubCell"/>
</dbReference>
<evidence type="ECO:0000259" key="8">
    <source>
        <dbReference type="Pfam" id="PF02687"/>
    </source>
</evidence>
<proteinExistence type="inferred from homology"/>
<comment type="similarity">
    <text evidence="6">Belongs to the ABC-4 integral membrane protein family.</text>
</comment>
<evidence type="ECO:0000256" key="3">
    <source>
        <dbReference type="ARBA" id="ARBA00022692"/>
    </source>
</evidence>
<comment type="subcellular location">
    <subcellularLocation>
        <location evidence="1">Cell membrane</location>
        <topology evidence="1">Multi-pass membrane protein</topology>
    </subcellularLocation>
</comment>
<evidence type="ECO:0000313" key="9">
    <source>
        <dbReference type="EMBL" id="MBU7597064.1"/>
    </source>
</evidence>
<evidence type="ECO:0000256" key="6">
    <source>
        <dbReference type="ARBA" id="ARBA00038076"/>
    </source>
</evidence>
<keyword evidence="4 7" id="KW-1133">Transmembrane helix</keyword>
<feature type="transmembrane region" description="Helical" evidence="7">
    <location>
        <begin position="715"/>
        <end position="743"/>
    </location>
</feature>
<reference evidence="9" key="1">
    <citation type="submission" date="2021-06" db="EMBL/GenBank/DDBJ databases">
        <title>Sequencing of actinobacteria type strains.</title>
        <authorList>
            <person name="Nguyen G.-S."/>
            <person name="Wentzel A."/>
        </authorList>
    </citation>
    <scope>NUCLEOTIDE SEQUENCE</scope>
    <source>
        <strain evidence="9">P38-E01</strain>
    </source>
</reference>
<feature type="transmembrane region" description="Helical" evidence="7">
    <location>
        <begin position="341"/>
        <end position="363"/>
    </location>
</feature>
<feature type="transmembrane region" description="Helical" evidence="7">
    <location>
        <begin position="294"/>
        <end position="321"/>
    </location>
</feature>
<dbReference type="GO" id="GO:0022857">
    <property type="term" value="F:transmembrane transporter activity"/>
    <property type="evidence" value="ECO:0007669"/>
    <property type="project" value="TreeGrafter"/>
</dbReference>
<feature type="transmembrane region" description="Helical" evidence="7">
    <location>
        <begin position="471"/>
        <end position="490"/>
    </location>
</feature>
<organism evidence="9 10">
    <name type="scientific">Streptomyces tardus</name>
    <dbReference type="NCBI Taxonomy" id="2780544"/>
    <lineage>
        <taxon>Bacteria</taxon>
        <taxon>Bacillati</taxon>
        <taxon>Actinomycetota</taxon>
        <taxon>Actinomycetes</taxon>
        <taxon>Kitasatosporales</taxon>
        <taxon>Streptomycetaceae</taxon>
        <taxon>Streptomyces</taxon>
    </lineage>
</organism>
<feature type="domain" description="ABC3 transporter permease C-terminal" evidence="8">
    <location>
        <begin position="674"/>
        <end position="792"/>
    </location>
</feature>
<accession>A0A949N3P1</accession>
<sequence>MLALANLREHRRAFLAAFLAVLVGVGLITATLVVHDSSLPRVPDRYSGTTALALPRQAADTDGRARDRIPWGRAESAALVRELTALEEVASAVPDRSFYAQAFLGGRPVEDEGALEAGHGFAAAGLAPYRTVEGRAPRSDREVVVDRALGVAAGTTLTVNLSEGRRDFTVVGAVDGPGHWFTDAFAAGQQPGVRAIGLIAAEGVSDAELAAAAEPVLDGTGTVVVGDGRSAAQPAHLAHKRFLGSQLLGAMALLALFTTVFTVAATLALATGLRRRELGLLRALGASPGWIRRMILGEAALVAVAGSAVGLPVGLAGAPLLLSVLRRLGVAAPDLALRVSAWPLLTATGIGVAVCVLGAWTAARQAARVAPLEAMLPTRGANRPLSRARTVCGLVALAGGGALTGTTAVTSADDRVNAALSATMVLTVAAALLAPVVVGPLARALTRPFARCRSAQPLLVRRELTAHPGRAAALAAPVIAAVGFAVLLTGTVETMRVAYPAGEALKLAGRVIVVPDGTPGNSEEVVEAHPVGRAAVPTRAFVTPEGAAEPTVVDVIGSRDPRWSAPGSAVLGARTADDLGLRTGDRAPVRFADGRTVVLRVAEVLPDDPARGDFVVARSVVREHDPAALTDDLFVPAAHAPASAHPGTAVHDAVRFALEDYRVDAELTESLTWLLVAVAVGYSAIAVANGTAAATHSRRRDLAVLRATGGTRRQLLRTAAAETALVVGVGGLLGVAVAVPPLLGMASGLSQLTGVGVGLRLNLPAVVGVVAATLLVAVVAALVTVHRALRPTPR</sequence>
<dbReference type="EMBL" id="JAELVF020000001">
    <property type="protein sequence ID" value="MBU7597064.1"/>
    <property type="molecule type" value="Genomic_DNA"/>
</dbReference>
<feature type="transmembrane region" description="Helical" evidence="7">
    <location>
        <begin position="418"/>
        <end position="441"/>
    </location>
</feature>
<evidence type="ECO:0000256" key="4">
    <source>
        <dbReference type="ARBA" id="ARBA00022989"/>
    </source>
</evidence>
<dbReference type="InterPro" id="IPR050250">
    <property type="entry name" value="Macrolide_Exporter_MacB"/>
</dbReference>
<gene>
    <name evidence="9" type="ORF">JGS22_005285</name>
</gene>
<dbReference type="PANTHER" id="PTHR30572">
    <property type="entry name" value="MEMBRANE COMPONENT OF TRANSPORTER-RELATED"/>
    <property type="match status" value="1"/>
</dbReference>
<feature type="transmembrane region" description="Helical" evidence="7">
    <location>
        <begin position="247"/>
        <end position="273"/>
    </location>
</feature>
<dbReference type="PANTHER" id="PTHR30572:SF4">
    <property type="entry name" value="ABC TRANSPORTER PERMEASE YTRF"/>
    <property type="match status" value="1"/>
</dbReference>
<dbReference type="RefSeq" id="WP_211043027.1">
    <property type="nucleotide sequence ID" value="NZ_JAELVF020000001.1"/>
</dbReference>
<evidence type="ECO:0000256" key="7">
    <source>
        <dbReference type="SAM" id="Phobius"/>
    </source>
</evidence>
<dbReference type="AlphaFoldDB" id="A0A949N3P1"/>
<keyword evidence="5 7" id="KW-0472">Membrane</keyword>